<dbReference type="InterPro" id="IPR016163">
    <property type="entry name" value="Ald_DH_C"/>
</dbReference>
<dbReference type="InterPro" id="IPR016162">
    <property type="entry name" value="Ald_DH_N"/>
</dbReference>
<feature type="non-terminal residue" evidence="5">
    <location>
        <position position="236"/>
    </location>
</feature>
<reference evidence="5" key="1">
    <citation type="journal article" date="2014" name="Front. Microbiol.">
        <title>High frequency of phylogenetically diverse reductive dehalogenase-homologous genes in deep subseafloor sedimentary metagenomes.</title>
        <authorList>
            <person name="Kawai M."/>
            <person name="Futagami T."/>
            <person name="Toyoda A."/>
            <person name="Takaki Y."/>
            <person name="Nishi S."/>
            <person name="Hori S."/>
            <person name="Arai W."/>
            <person name="Tsubouchi T."/>
            <person name="Morono Y."/>
            <person name="Uchiyama I."/>
            <person name="Ito T."/>
            <person name="Fujiyama A."/>
            <person name="Inagaki F."/>
            <person name="Takami H."/>
        </authorList>
    </citation>
    <scope>NUCLEOTIDE SEQUENCE</scope>
    <source>
        <strain evidence="5">Expedition CK06-06</strain>
    </source>
</reference>
<dbReference type="Gene3D" id="3.40.309.10">
    <property type="entry name" value="Aldehyde Dehydrogenase, Chain A, domain 2"/>
    <property type="match status" value="1"/>
</dbReference>
<dbReference type="AlphaFoldDB" id="X0YBC1"/>
<keyword evidence="1" id="KW-0560">Oxidoreductase</keyword>
<name>X0YBC1_9ZZZZ</name>
<evidence type="ECO:0000256" key="3">
    <source>
        <dbReference type="ARBA" id="ARBA00049194"/>
    </source>
</evidence>
<proteinExistence type="predicted"/>
<accession>X0YBC1</accession>
<dbReference type="Pfam" id="PF00171">
    <property type="entry name" value="Aldedh"/>
    <property type="match status" value="1"/>
</dbReference>
<protein>
    <recommendedName>
        <fullName evidence="2">aldehyde dehydrogenase (NAD(+))</fullName>
        <ecNumber evidence="2">1.2.1.3</ecNumber>
    </recommendedName>
</protein>
<dbReference type="Gene3D" id="3.40.605.10">
    <property type="entry name" value="Aldehyde Dehydrogenase, Chain A, domain 1"/>
    <property type="match status" value="1"/>
</dbReference>
<organism evidence="5">
    <name type="scientific">marine sediment metagenome</name>
    <dbReference type="NCBI Taxonomy" id="412755"/>
    <lineage>
        <taxon>unclassified sequences</taxon>
        <taxon>metagenomes</taxon>
        <taxon>ecological metagenomes</taxon>
    </lineage>
</organism>
<dbReference type="InterPro" id="IPR016161">
    <property type="entry name" value="Ald_DH/histidinol_DH"/>
</dbReference>
<dbReference type="SUPFAM" id="SSF53720">
    <property type="entry name" value="ALDH-like"/>
    <property type="match status" value="1"/>
</dbReference>
<dbReference type="InterPro" id="IPR015590">
    <property type="entry name" value="Aldehyde_DH_dom"/>
</dbReference>
<comment type="caution">
    <text evidence="5">The sequence shown here is derived from an EMBL/GenBank/DDBJ whole genome shotgun (WGS) entry which is preliminary data.</text>
</comment>
<comment type="catalytic activity">
    <reaction evidence="3">
        <text>an aldehyde + NAD(+) + H2O = a carboxylate + NADH + 2 H(+)</text>
        <dbReference type="Rhea" id="RHEA:16185"/>
        <dbReference type="ChEBI" id="CHEBI:15377"/>
        <dbReference type="ChEBI" id="CHEBI:15378"/>
        <dbReference type="ChEBI" id="CHEBI:17478"/>
        <dbReference type="ChEBI" id="CHEBI:29067"/>
        <dbReference type="ChEBI" id="CHEBI:57540"/>
        <dbReference type="ChEBI" id="CHEBI:57945"/>
        <dbReference type="EC" id="1.2.1.3"/>
    </reaction>
</comment>
<feature type="domain" description="Aldehyde dehydrogenase" evidence="4">
    <location>
        <begin position="2"/>
        <end position="236"/>
    </location>
</feature>
<evidence type="ECO:0000256" key="1">
    <source>
        <dbReference type="ARBA" id="ARBA00023002"/>
    </source>
</evidence>
<dbReference type="InterPro" id="IPR016160">
    <property type="entry name" value="Ald_DH_CS_CYS"/>
</dbReference>
<sequence>FALITPWNFPVAIPSWKLFACLIAGNTAVLKPSSDSPCCAHEFVKILHEAGVPEDVVKIIFGPGGHVGVNLLVNENIDGISFTGSCEVGFGVESIGATFRRPVSTEMGGKNAVIVMDDADLALAAQGCVWGGFGTAGQRCTAASRIVVHRDVFEDFAERFTGLVKRLTVGDPFTCDVGPVVNRESMKRIEGYIEEGRVRYGHVQNENAMSDISKGSYVMPTVFIDVDRDDKLAQEE</sequence>
<gene>
    <name evidence="5" type="ORF">S01H1_76146</name>
</gene>
<dbReference type="PANTHER" id="PTHR42804">
    <property type="entry name" value="ALDEHYDE DEHYDROGENASE"/>
    <property type="match status" value="1"/>
</dbReference>
<feature type="non-terminal residue" evidence="5">
    <location>
        <position position="1"/>
    </location>
</feature>
<dbReference type="GO" id="GO:0004029">
    <property type="term" value="F:aldehyde dehydrogenase (NAD+) activity"/>
    <property type="evidence" value="ECO:0007669"/>
    <property type="project" value="UniProtKB-EC"/>
</dbReference>
<dbReference type="EC" id="1.2.1.3" evidence="2"/>
<evidence type="ECO:0000256" key="2">
    <source>
        <dbReference type="ARBA" id="ARBA00024226"/>
    </source>
</evidence>
<dbReference type="PROSITE" id="PS00070">
    <property type="entry name" value="ALDEHYDE_DEHYDR_CYS"/>
    <property type="match status" value="1"/>
</dbReference>
<dbReference type="PANTHER" id="PTHR42804:SF1">
    <property type="entry name" value="ALDEHYDE DEHYDROGENASE-RELATED"/>
    <property type="match status" value="1"/>
</dbReference>
<evidence type="ECO:0000259" key="4">
    <source>
        <dbReference type="Pfam" id="PF00171"/>
    </source>
</evidence>
<evidence type="ECO:0000313" key="5">
    <source>
        <dbReference type="EMBL" id="GAG53160.1"/>
    </source>
</evidence>
<dbReference type="EMBL" id="BARS01051084">
    <property type="protein sequence ID" value="GAG53160.1"/>
    <property type="molecule type" value="Genomic_DNA"/>
</dbReference>